<evidence type="ECO:0000256" key="3">
    <source>
        <dbReference type="ARBA" id="ARBA00023295"/>
    </source>
</evidence>
<sequence length="317" mass="33660">MAPIKLIIDTDPGVDDSMAILAAFNSPEVEIVGLTSIYGNVPTSMATRNAITLCALAGRVDVPVVEGSHKSLRGAAKERIADFVHGSDGFGNTNPQLAEGEPAPGSAAEFIVQQASKHPGEVVVLALAALTNVALALHLDPTLPEKLNRVVVLGGAFQVNGNVNPAAEANIFGDPDAANVVFSKLPNCWVVGLDVTHQCLMTTEQINGMAGRGAHGTFLRDITQFYLDYHRGVYGMEAVYMHDATALAAVVRPDLFEWHAGAVLVVADGPAKGRTIRDEGKKRWVGANEWQGLPAVKVALGVRGSEVVEWVLDRMTR</sequence>
<keyword evidence="2" id="KW-0378">Hydrolase</keyword>
<dbReference type="CDD" id="cd02650">
    <property type="entry name" value="nuc_hydro_CaPnhB"/>
    <property type="match status" value="1"/>
</dbReference>
<evidence type="ECO:0000256" key="1">
    <source>
        <dbReference type="ARBA" id="ARBA00009176"/>
    </source>
</evidence>
<feature type="domain" description="Inosine/uridine-preferring nucleoside hydrolase" evidence="4">
    <location>
        <begin position="6"/>
        <end position="306"/>
    </location>
</feature>
<dbReference type="Gene3D" id="3.90.245.10">
    <property type="entry name" value="Ribonucleoside hydrolase-like"/>
    <property type="match status" value="1"/>
</dbReference>
<dbReference type="AlphaFoldDB" id="A0A2P6VD31"/>
<dbReference type="PANTHER" id="PTHR12304:SF4">
    <property type="entry name" value="URIDINE NUCLEOSIDASE"/>
    <property type="match status" value="1"/>
</dbReference>
<dbReference type="OrthoDB" id="432381at2759"/>
<organism evidence="5 6">
    <name type="scientific">Micractinium conductrix</name>
    <dbReference type="NCBI Taxonomy" id="554055"/>
    <lineage>
        <taxon>Eukaryota</taxon>
        <taxon>Viridiplantae</taxon>
        <taxon>Chlorophyta</taxon>
        <taxon>core chlorophytes</taxon>
        <taxon>Trebouxiophyceae</taxon>
        <taxon>Chlorellales</taxon>
        <taxon>Chlorellaceae</taxon>
        <taxon>Chlorella clade</taxon>
        <taxon>Micractinium</taxon>
    </lineage>
</organism>
<evidence type="ECO:0000313" key="6">
    <source>
        <dbReference type="Proteomes" id="UP000239649"/>
    </source>
</evidence>
<dbReference type="GO" id="GO:0006152">
    <property type="term" value="P:purine nucleoside catabolic process"/>
    <property type="evidence" value="ECO:0007669"/>
    <property type="project" value="TreeGrafter"/>
</dbReference>
<keyword evidence="3" id="KW-0326">Glycosidase</keyword>
<evidence type="ECO:0000259" key="4">
    <source>
        <dbReference type="Pfam" id="PF01156"/>
    </source>
</evidence>
<dbReference type="InterPro" id="IPR023186">
    <property type="entry name" value="IUNH"/>
</dbReference>
<dbReference type="SUPFAM" id="SSF53590">
    <property type="entry name" value="Nucleoside hydrolase"/>
    <property type="match status" value="1"/>
</dbReference>
<dbReference type="InterPro" id="IPR036452">
    <property type="entry name" value="Ribo_hydro-like"/>
</dbReference>
<comment type="caution">
    <text evidence="5">The sequence shown here is derived from an EMBL/GenBank/DDBJ whole genome shotgun (WGS) entry which is preliminary data.</text>
</comment>
<dbReference type="GO" id="GO:0008477">
    <property type="term" value="F:purine nucleosidase activity"/>
    <property type="evidence" value="ECO:0007669"/>
    <property type="project" value="TreeGrafter"/>
</dbReference>
<proteinExistence type="inferred from homology"/>
<dbReference type="InterPro" id="IPR001910">
    <property type="entry name" value="Inosine/uridine_hydrolase_dom"/>
</dbReference>
<accession>A0A2P6VD31</accession>
<dbReference type="STRING" id="554055.A0A2P6VD31"/>
<gene>
    <name evidence="5" type="ORF">C2E20_4663</name>
</gene>
<keyword evidence="6" id="KW-1185">Reference proteome</keyword>
<dbReference type="Pfam" id="PF01156">
    <property type="entry name" value="IU_nuc_hydro"/>
    <property type="match status" value="1"/>
</dbReference>
<evidence type="ECO:0000313" key="5">
    <source>
        <dbReference type="EMBL" id="PSC71961.1"/>
    </source>
</evidence>
<reference evidence="5 6" key="1">
    <citation type="journal article" date="2018" name="Plant J.">
        <title>Genome sequences of Chlorella sorokiniana UTEX 1602 and Micractinium conductrix SAG 241.80: implications to maltose excretion by a green alga.</title>
        <authorList>
            <person name="Arriola M.B."/>
            <person name="Velmurugan N."/>
            <person name="Zhang Y."/>
            <person name="Plunkett M.H."/>
            <person name="Hondzo H."/>
            <person name="Barney B.M."/>
        </authorList>
    </citation>
    <scope>NUCLEOTIDE SEQUENCE [LARGE SCALE GENOMIC DNA]</scope>
    <source>
        <strain evidence="5 6">SAG 241.80</strain>
    </source>
</reference>
<protein>
    <submittedName>
        <fullName evidence="5">Uridine nucleosidase 2</fullName>
    </submittedName>
</protein>
<comment type="similarity">
    <text evidence="1">Belongs to the IUNH family.</text>
</comment>
<dbReference type="EMBL" id="LHPF02000012">
    <property type="protein sequence ID" value="PSC71961.1"/>
    <property type="molecule type" value="Genomic_DNA"/>
</dbReference>
<dbReference type="PANTHER" id="PTHR12304">
    <property type="entry name" value="INOSINE-URIDINE PREFERRING NUCLEOSIDE HYDROLASE"/>
    <property type="match status" value="1"/>
</dbReference>
<evidence type="ECO:0000256" key="2">
    <source>
        <dbReference type="ARBA" id="ARBA00022801"/>
    </source>
</evidence>
<dbReference type="GO" id="GO:0005829">
    <property type="term" value="C:cytosol"/>
    <property type="evidence" value="ECO:0007669"/>
    <property type="project" value="TreeGrafter"/>
</dbReference>
<dbReference type="Proteomes" id="UP000239649">
    <property type="component" value="Unassembled WGS sequence"/>
</dbReference>
<name>A0A2P6VD31_9CHLO</name>